<protein>
    <submittedName>
        <fullName evidence="10">Multidrug-efflux transporter</fullName>
    </submittedName>
</protein>
<dbReference type="GO" id="GO:0022857">
    <property type="term" value="F:transmembrane transporter activity"/>
    <property type="evidence" value="ECO:0007669"/>
    <property type="project" value="InterPro"/>
</dbReference>
<feature type="transmembrane region" description="Helical" evidence="8">
    <location>
        <begin position="16"/>
        <end position="34"/>
    </location>
</feature>
<evidence type="ECO:0000256" key="4">
    <source>
        <dbReference type="ARBA" id="ARBA00022475"/>
    </source>
</evidence>
<evidence type="ECO:0000313" key="10">
    <source>
        <dbReference type="EMBL" id="AEN89371.1"/>
    </source>
</evidence>
<dbReference type="PROSITE" id="PS50850">
    <property type="entry name" value="MFS"/>
    <property type="match status" value="1"/>
</dbReference>
<gene>
    <name evidence="10" type="ORF">BMWSH_2489</name>
</gene>
<organism evidence="10 11">
    <name type="scientific">Priestia megaterium (strain WSH-002)</name>
    <name type="common">Bacillus megaterium</name>
    <dbReference type="NCBI Taxonomy" id="1006007"/>
    <lineage>
        <taxon>Bacteria</taxon>
        <taxon>Bacillati</taxon>
        <taxon>Bacillota</taxon>
        <taxon>Bacilli</taxon>
        <taxon>Bacillales</taxon>
        <taxon>Bacillaceae</taxon>
        <taxon>Priestia</taxon>
    </lineage>
</organism>
<feature type="transmembrane region" description="Helical" evidence="8">
    <location>
        <begin position="300"/>
        <end position="318"/>
    </location>
</feature>
<reference evidence="10 11" key="1">
    <citation type="journal article" date="2011" name="J. Bacteriol.">
        <title>Complete genome sequence of the industrial strain Bacillus megaterium WSH-002.</title>
        <authorList>
            <person name="Liu L."/>
            <person name="Li Y."/>
            <person name="Zhang J."/>
            <person name="Zou W."/>
            <person name="Zhou Z."/>
            <person name="Liu J."/>
            <person name="Li X."/>
            <person name="Wang L."/>
            <person name="Chen J."/>
        </authorList>
    </citation>
    <scope>NUCLEOTIDE SEQUENCE [LARGE SCALE GENOMIC DNA]</scope>
    <source>
        <strain evidence="10 11">WSH-002</strain>
    </source>
</reference>
<dbReference type="PANTHER" id="PTHR42718">
    <property type="entry name" value="MAJOR FACILITATOR SUPERFAMILY MULTIDRUG TRANSPORTER MFSC"/>
    <property type="match status" value="1"/>
</dbReference>
<dbReference type="Gene3D" id="1.20.1720.10">
    <property type="entry name" value="Multidrug resistance protein D"/>
    <property type="match status" value="1"/>
</dbReference>
<feature type="transmembrane region" description="Helical" evidence="8">
    <location>
        <begin position="86"/>
        <end position="108"/>
    </location>
</feature>
<dbReference type="Proteomes" id="UP000001283">
    <property type="component" value="Chromosome"/>
</dbReference>
<evidence type="ECO:0000313" key="11">
    <source>
        <dbReference type="Proteomes" id="UP000001283"/>
    </source>
</evidence>
<dbReference type="NCBIfam" id="TIGR00711">
    <property type="entry name" value="efflux_EmrB"/>
    <property type="match status" value="1"/>
</dbReference>
<comment type="subcellular location">
    <subcellularLocation>
        <location evidence="1">Cell membrane</location>
        <topology evidence="1">Multi-pass membrane protein</topology>
    </subcellularLocation>
</comment>
<feature type="transmembrane region" description="Helical" evidence="8">
    <location>
        <begin position="139"/>
        <end position="162"/>
    </location>
</feature>
<evidence type="ECO:0000256" key="7">
    <source>
        <dbReference type="ARBA" id="ARBA00023136"/>
    </source>
</evidence>
<evidence type="ECO:0000256" key="1">
    <source>
        <dbReference type="ARBA" id="ARBA00004651"/>
    </source>
</evidence>
<evidence type="ECO:0000256" key="5">
    <source>
        <dbReference type="ARBA" id="ARBA00022692"/>
    </source>
</evidence>
<evidence type="ECO:0000256" key="8">
    <source>
        <dbReference type="SAM" id="Phobius"/>
    </source>
</evidence>
<feature type="transmembrane region" description="Helical" evidence="8">
    <location>
        <begin position="459"/>
        <end position="477"/>
    </location>
</feature>
<feature type="transmembrane region" description="Helical" evidence="8">
    <location>
        <begin position="360"/>
        <end position="381"/>
    </location>
</feature>
<dbReference type="SUPFAM" id="SSF103473">
    <property type="entry name" value="MFS general substrate transporter"/>
    <property type="match status" value="1"/>
</dbReference>
<evidence type="ECO:0000256" key="3">
    <source>
        <dbReference type="ARBA" id="ARBA00022448"/>
    </source>
</evidence>
<evidence type="ECO:0000259" key="9">
    <source>
        <dbReference type="PROSITE" id="PS50850"/>
    </source>
</evidence>
<feature type="transmembrane region" description="Helical" evidence="8">
    <location>
        <begin position="233"/>
        <end position="249"/>
    </location>
</feature>
<dbReference type="Gene3D" id="1.20.1250.20">
    <property type="entry name" value="MFS general substrate transporter like domains"/>
    <property type="match status" value="1"/>
</dbReference>
<keyword evidence="6 8" id="KW-1133">Transmembrane helix</keyword>
<dbReference type="EMBL" id="CP003017">
    <property type="protein sequence ID" value="AEN89371.1"/>
    <property type="molecule type" value="Genomic_DNA"/>
</dbReference>
<dbReference type="InterPro" id="IPR020846">
    <property type="entry name" value="MFS_dom"/>
</dbReference>
<keyword evidence="5 8" id="KW-0812">Transmembrane</keyword>
<dbReference type="CDD" id="cd17503">
    <property type="entry name" value="MFS_LmrB_MDR_like"/>
    <property type="match status" value="1"/>
</dbReference>
<feature type="transmembrane region" description="Helical" evidence="8">
    <location>
        <begin position="54"/>
        <end position="74"/>
    </location>
</feature>
<dbReference type="PANTHER" id="PTHR42718:SF9">
    <property type="entry name" value="MAJOR FACILITATOR SUPERFAMILY MULTIDRUG TRANSPORTER MFSC"/>
    <property type="match status" value="1"/>
</dbReference>
<dbReference type="InterPro" id="IPR036259">
    <property type="entry name" value="MFS_trans_sf"/>
</dbReference>
<dbReference type="AlphaFoldDB" id="A0A8D3WZ45"/>
<dbReference type="InterPro" id="IPR004638">
    <property type="entry name" value="EmrB-like"/>
</dbReference>
<proteinExistence type="inferred from homology"/>
<evidence type="ECO:0000256" key="2">
    <source>
        <dbReference type="ARBA" id="ARBA00008537"/>
    </source>
</evidence>
<name>A0A8D3WZ45_PRIMW</name>
<feature type="transmembrane region" description="Helical" evidence="8">
    <location>
        <begin position="201"/>
        <end position="221"/>
    </location>
</feature>
<feature type="domain" description="Major facilitator superfamily (MFS) profile" evidence="9">
    <location>
        <begin position="16"/>
        <end position="482"/>
    </location>
</feature>
<dbReference type="Pfam" id="PF07690">
    <property type="entry name" value="MFS_1"/>
    <property type="match status" value="1"/>
</dbReference>
<feature type="transmembrane region" description="Helical" evidence="8">
    <location>
        <begin position="114"/>
        <end position="132"/>
    </location>
</feature>
<feature type="transmembrane region" description="Helical" evidence="8">
    <location>
        <begin position="168"/>
        <end position="189"/>
    </location>
</feature>
<comment type="similarity">
    <text evidence="2">Belongs to the major facilitator superfamily. EmrB family.</text>
</comment>
<evidence type="ECO:0000256" key="6">
    <source>
        <dbReference type="ARBA" id="ARBA00022989"/>
    </source>
</evidence>
<dbReference type="KEGG" id="bmh:BMWSH_2489"/>
<feature type="transmembrane region" description="Helical" evidence="8">
    <location>
        <begin position="402"/>
        <end position="420"/>
    </location>
</feature>
<feature type="transmembrane region" description="Helical" evidence="8">
    <location>
        <begin position="330"/>
        <end position="348"/>
    </location>
</feature>
<dbReference type="RefSeq" id="WP_014459736.1">
    <property type="nucleotide sequence ID" value="NC_017138.1"/>
</dbReference>
<keyword evidence="7 8" id="KW-0472">Membrane</keyword>
<dbReference type="GO" id="GO:0005886">
    <property type="term" value="C:plasma membrane"/>
    <property type="evidence" value="ECO:0007669"/>
    <property type="project" value="UniProtKB-SubCell"/>
</dbReference>
<dbReference type="PRINTS" id="PR01036">
    <property type="entry name" value="TCRTETB"/>
</dbReference>
<accession>A0A8D3WZ45</accession>
<keyword evidence="3" id="KW-0813">Transport</keyword>
<sequence length="535" mass="59285">MNTQTQQSDQARTRSIFGVMIMGALVAFLNQTLINIALPQMMDHFQVTAATGNWLTTIFMLVNGIVIPITAFLMNRFTTRQLYITAMGLFTVGTLLCGIAPTFSVILVGRVVQAAGAGILFPLITNVIFTLFPPDRRGFAMGIFGVAMNFAPAVGPTLSGLIVEHYSWRVLFFMMFPIALINVIAAIILVKNVTETSRPKLDVLGVILSTIGFGGLLYAFATGGTKGWTSTEVLAMFIVGGISILFFIFRQLKIDQPLLEFRIFRYRMFTLTTIINVIVTMAMFSGMILMPIYMQNVRGFSPFLSGLLLLPGGIVMGIMSPITGRLFDKFGARWLAVIGLAITVVTTYELTKLETTTTFMYVMIVYTVRMFGMSLLMMPIFTAGLNELALSLNKYGTAMVNTLRMVAGAVGMAFFVSIMMNQGEKHVKNIVTNQQILPTDKGSMAEAVNQGTAMGINDAFMIATILSVIAFVLAFFIRKTSPKEDTITNRVKKQANKKSVPYMVRIFYDLNLSFYSQYKAIRPTELQHKRRHQLS</sequence>
<feature type="transmembrane region" description="Helical" evidence="8">
    <location>
        <begin position="269"/>
        <end position="294"/>
    </location>
</feature>
<dbReference type="InterPro" id="IPR011701">
    <property type="entry name" value="MFS"/>
</dbReference>
<keyword evidence="4" id="KW-1003">Cell membrane</keyword>